<dbReference type="Pfam" id="PF13559">
    <property type="entry name" value="DUF4129"/>
    <property type="match status" value="1"/>
</dbReference>
<evidence type="ECO:0000313" key="5">
    <source>
        <dbReference type="Proteomes" id="UP000540412"/>
    </source>
</evidence>
<feature type="compositionally biased region" description="Low complexity" evidence="1">
    <location>
        <begin position="126"/>
        <end position="145"/>
    </location>
</feature>
<keyword evidence="2" id="KW-1133">Transmembrane helix</keyword>
<keyword evidence="4" id="KW-0969">Cilium</keyword>
<sequence>MAADRARALRHTLPVLVAVLASVVGVAGSLPGSSGARAGADSPQSTVPLVSLAIVALFVVGVAAVSFLRRPPVRASGPGTSETRVKWPWRGRRRWRDASIVAVLVLVVAVAPVAVGRIFPSPHGTPAQSETQQAPAEEEPAAQPERTVRTRDVRGDRPVVVAVAAMVSVVGAALVVVFVRAVRRRPHPAAPGTDAAVRESVLRAATEGLSELAVPHLDPRSAIIACYDTMERELAAVPVIAPTASDTPTEILARAVTGGIVAREPATRLVRLFSEARFSAHPMTEAHRSEAKSLLRAVLPERGR</sequence>
<evidence type="ECO:0000256" key="2">
    <source>
        <dbReference type="SAM" id="Phobius"/>
    </source>
</evidence>
<evidence type="ECO:0000313" key="4">
    <source>
        <dbReference type="EMBL" id="MBB5912219.1"/>
    </source>
</evidence>
<organism evidence="4 5">
    <name type="scientific">Nocardia transvalensis</name>
    <dbReference type="NCBI Taxonomy" id="37333"/>
    <lineage>
        <taxon>Bacteria</taxon>
        <taxon>Bacillati</taxon>
        <taxon>Actinomycetota</taxon>
        <taxon>Actinomycetes</taxon>
        <taxon>Mycobacteriales</taxon>
        <taxon>Nocardiaceae</taxon>
        <taxon>Nocardia</taxon>
    </lineage>
</organism>
<dbReference type="AlphaFoldDB" id="A0A7W9P9X9"/>
<accession>A0A7W9P9X9</accession>
<dbReference type="EMBL" id="JACHIT010000001">
    <property type="protein sequence ID" value="MBB5912219.1"/>
    <property type="molecule type" value="Genomic_DNA"/>
</dbReference>
<keyword evidence="2" id="KW-0472">Membrane</keyword>
<dbReference type="Proteomes" id="UP000540412">
    <property type="component" value="Unassembled WGS sequence"/>
</dbReference>
<keyword evidence="4" id="KW-0282">Flagellum</keyword>
<dbReference type="InterPro" id="IPR025403">
    <property type="entry name" value="TgpA-like_C"/>
</dbReference>
<evidence type="ECO:0000259" key="3">
    <source>
        <dbReference type="Pfam" id="PF13559"/>
    </source>
</evidence>
<evidence type="ECO:0000256" key="1">
    <source>
        <dbReference type="SAM" id="MobiDB-lite"/>
    </source>
</evidence>
<feature type="transmembrane region" description="Helical" evidence="2">
    <location>
        <begin position="159"/>
        <end position="179"/>
    </location>
</feature>
<reference evidence="4 5" key="1">
    <citation type="submission" date="2020-08" db="EMBL/GenBank/DDBJ databases">
        <title>Sequencing the genomes of 1000 actinobacteria strains.</title>
        <authorList>
            <person name="Klenk H.-P."/>
        </authorList>
    </citation>
    <scope>NUCLEOTIDE SEQUENCE [LARGE SCALE GENOMIC DNA]</scope>
    <source>
        <strain evidence="4 5">DSM 43582</strain>
    </source>
</reference>
<comment type="caution">
    <text evidence="4">The sequence shown here is derived from an EMBL/GenBank/DDBJ whole genome shotgun (WGS) entry which is preliminary data.</text>
</comment>
<keyword evidence="5" id="KW-1185">Reference proteome</keyword>
<protein>
    <submittedName>
        <fullName evidence="4">Flagellar basal body-associated protein FliL</fullName>
    </submittedName>
</protein>
<feature type="transmembrane region" description="Helical" evidence="2">
    <location>
        <begin position="98"/>
        <end position="119"/>
    </location>
</feature>
<name>A0A7W9P9X9_9NOCA</name>
<keyword evidence="4" id="KW-0966">Cell projection</keyword>
<feature type="transmembrane region" description="Helical" evidence="2">
    <location>
        <begin position="48"/>
        <end position="68"/>
    </location>
</feature>
<proteinExistence type="predicted"/>
<feature type="region of interest" description="Disordered" evidence="1">
    <location>
        <begin position="121"/>
        <end position="151"/>
    </location>
</feature>
<dbReference type="RefSeq" id="WP_040751896.1">
    <property type="nucleotide sequence ID" value="NZ_JACHIT010000001.1"/>
</dbReference>
<keyword evidence="2" id="KW-0812">Transmembrane</keyword>
<gene>
    <name evidence="4" type="ORF">BJY24_001086</name>
</gene>
<feature type="domain" description="Protein-glutamine gamma-glutamyltransferase-like C-terminal" evidence="3">
    <location>
        <begin position="226"/>
        <end position="296"/>
    </location>
</feature>